<dbReference type="EMBL" id="MU827788">
    <property type="protein sequence ID" value="KAJ7331708.1"/>
    <property type="molecule type" value="Genomic_DNA"/>
</dbReference>
<organism evidence="2 3">
    <name type="scientific">Desmophyllum pertusum</name>
    <dbReference type="NCBI Taxonomy" id="174260"/>
    <lineage>
        <taxon>Eukaryota</taxon>
        <taxon>Metazoa</taxon>
        <taxon>Cnidaria</taxon>
        <taxon>Anthozoa</taxon>
        <taxon>Hexacorallia</taxon>
        <taxon>Scleractinia</taxon>
        <taxon>Caryophylliina</taxon>
        <taxon>Caryophylliidae</taxon>
        <taxon>Desmophyllum</taxon>
    </lineage>
</organism>
<keyword evidence="3" id="KW-1185">Reference proteome</keyword>
<dbReference type="AlphaFoldDB" id="A0A9W9YBS1"/>
<proteinExistence type="predicted"/>
<dbReference type="OrthoDB" id="5964742at2759"/>
<evidence type="ECO:0000313" key="2">
    <source>
        <dbReference type="EMBL" id="KAJ7331708.1"/>
    </source>
</evidence>
<comment type="caution">
    <text evidence="2">The sequence shown here is derived from an EMBL/GenBank/DDBJ whole genome shotgun (WGS) entry which is preliminary data.</text>
</comment>
<dbReference type="Proteomes" id="UP001163046">
    <property type="component" value="Unassembled WGS sequence"/>
</dbReference>
<evidence type="ECO:0000313" key="3">
    <source>
        <dbReference type="Proteomes" id="UP001163046"/>
    </source>
</evidence>
<reference evidence="2" key="1">
    <citation type="submission" date="2023-01" db="EMBL/GenBank/DDBJ databases">
        <title>Genome assembly of the deep-sea coral Lophelia pertusa.</title>
        <authorList>
            <person name="Herrera S."/>
            <person name="Cordes E."/>
        </authorList>
    </citation>
    <scope>NUCLEOTIDE SEQUENCE</scope>
    <source>
        <strain evidence="2">USNM1676648</strain>
        <tissue evidence="2">Polyp</tissue>
    </source>
</reference>
<feature type="non-terminal residue" evidence="2">
    <location>
        <position position="155"/>
    </location>
</feature>
<gene>
    <name evidence="2" type="ORF">OS493_019302</name>
</gene>
<protein>
    <submittedName>
        <fullName evidence="2">Uncharacterized protein</fullName>
    </submittedName>
</protein>
<feature type="region of interest" description="Disordered" evidence="1">
    <location>
        <begin position="1"/>
        <end position="21"/>
    </location>
</feature>
<evidence type="ECO:0000256" key="1">
    <source>
        <dbReference type="SAM" id="MobiDB-lite"/>
    </source>
</evidence>
<sequence length="155" mass="16918">RTSSETTNTTPTRVTTPASTSNDINMAASSARSTTPGDLTVSLVIFSGRRDPEWQVLMSYPNYKEIQRLLDIARTAGFTYRPIDMPARLGYKGFLVHNTAMKDTQAEFIGGPNTVQLQKLLLKTMPASMLSENFRKDILETIDTGAATAVVQGGT</sequence>
<name>A0A9W9YBS1_9CNID</name>
<accession>A0A9W9YBS1</accession>